<evidence type="ECO:0000313" key="1">
    <source>
        <dbReference type="EMBL" id="AIM48465.1"/>
    </source>
</evidence>
<organism evidence="1">
    <name type="scientific">Enterobacter cloacae</name>
    <dbReference type="NCBI Taxonomy" id="550"/>
    <lineage>
        <taxon>Bacteria</taxon>
        <taxon>Pseudomonadati</taxon>
        <taxon>Pseudomonadota</taxon>
        <taxon>Gammaproteobacteria</taxon>
        <taxon>Enterobacterales</taxon>
        <taxon>Enterobacteriaceae</taxon>
        <taxon>Enterobacter</taxon>
        <taxon>Enterobacter cloacae complex</taxon>
    </lineage>
</organism>
<reference evidence="1" key="1">
    <citation type="journal article" date="2015" name="Antimicrob. Agents Chemother.">
        <title>Characterization of multiple NDM-1-producing Enterobacteriaceae isolates from the same patient.</title>
        <authorList>
            <person name="Tijet N."/>
            <person name="Richardson D."/>
            <person name="MacMullin G."/>
            <person name="Patel S.N."/>
            <person name="Melano R.G."/>
        </authorList>
    </citation>
    <scope>NUCLEOTIDE SEQUENCE</scope>
    <source>
        <strain evidence="1">GN574</strain>
        <plasmid evidence="1">pNDM-Ec1GN574</plasmid>
    </source>
</reference>
<geneLocation type="plasmid" evidence="1">
    <name>pNDM-Ec1GN574</name>
</geneLocation>
<accession>A0A0E3DST9</accession>
<dbReference type="AlphaFoldDB" id="A0A0E3DST9"/>
<dbReference type="EMBL" id="KJ812998">
    <property type="protein sequence ID" value="AIM48465.1"/>
    <property type="molecule type" value="Genomic_DNA"/>
</dbReference>
<keyword evidence="1" id="KW-0614">Plasmid</keyword>
<proteinExistence type="predicted"/>
<protein>
    <submittedName>
        <fullName evidence="1">Uncharacterized protein</fullName>
    </submittedName>
</protein>
<name>A0A0E3DST9_ENTCL</name>
<sequence length="61" mass="7194">MSKGKGCRRASFFYVFHHADFNVIIMIVKENFKFFHTEITKFFNLFVTHNFATGSSDQRVV</sequence>